<reference evidence="2 3" key="1">
    <citation type="journal article" date="2018" name="Plant J.">
        <title>Genome sequences of Chlorella sorokiniana UTEX 1602 and Micractinium conductrix SAG 241.80: implications to maltose excretion by a green alga.</title>
        <authorList>
            <person name="Arriola M.B."/>
            <person name="Velmurugan N."/>
            <person name="Zhang Y."/>
            <person name="Plunkett M.H."/>
            <person name="Hondzo H."/>
            <person name="Barney B.M."/>
        </authorList>
    </citation>
    <scope>NUCLEOTIDE SEQUENCE [LARGE SCALE GENOMIC DNA]</scope>
    <source>
        <strain evidence="3">UTEX 1602</strain>
    </source>
</reference>
<evidence type="ECO:0000256" key="1">
    <source>
        <dbReference type="SAM" id="SignalP"/>
    </source>
</evidence>
<feature type="chain" id="PRO_5015198853" evidence="1">
    <location>
        <begin position="20"/>
        <end position="114"/>
    </location>
</feature>
<name>A0A2P6TLA3_CHLSO</name>
<keyword evidence="1" id="KW-0732">Signal</keyword>
<organism evidence="2 3">
    <name type="scientific">Chlorella sorokiniana</name>
    <name type="common">Freshwater green alga</name>
    <dbReference type="NCBI Taxonomy" id="3076"/>
    <lineage>
        <taxon>Eukaryota</taxon>
        <taxon>Viridiplantae</taxon>
        <taxon>Chlorophyta</taxon>
        <taxon>core chlorophytes</taxon>
        <taxon>Trebouxiophyceae</taxon>
        <taxon>Chlorellales</taxon>
        <taxon>Chlorellaceae</taxon>
        <taxon>Chlorella clade</taxon>
        <taxon>Chlorella</taxon>
    </lineage>
</organism>
<proteinExistence type="predicted"/>
<accession>A0A2P6TLA3</accession>
<dbReference type="OrthoDB" id="10420975at2759"/>
<dbReference type="EMBL" id="LHPG02000012">
    <property type="protein sequence ID" value="PRW45072.1"/>
    <property type="molecule type" value="Genomic_DNA"/>
</dbReference>
<comment type="caution">
    <text evidence="2">The sequence shown here is derived from an EMBL/GenBank/DDBJ whole genome shotgun (WGS) entry which is preliminary data.</text>
</comment>
<evidence type="ECO:0000313" key="3">
    <source>
        <dbReference type="Proteomes" id="UP000239899"/>
    </source>
</evidence>
<gene>
    <name evidence="2" type="ORF">C2E21_6407</name>
</gene>
<dbReference type="AlphaFoldDB" id="A0A2P6TLA3"/>
<evidence type="ECO:0000313" key="2">
    <source>
        <dbReference type="EMBL" id="PRW45072.1"/>
    </source>
</evidence>
<keyword evidence="3" id="KW-1185">Reference proteome</keyword>
<sequence length="114" mass="12860">MWKALFALAILLLAGLARAGRPDQELLGPTLSRVVARCIKKRDCLGRGWHSVCAKNSEDGAVGAFPNRCFMSCANKDEGVHWEALYNFKTSKHCIQNWQLDPDCSFCWEKRHGH</sequence>
<protein>
    <submittedName>
        <fullName evidence="2">Uncharacterized protein</fullName>
    </submittedName>
</protein>
<feature type="signal peptide" evidence="1">
    <location>
        <begin position="1"/>
        <end position="19"/>
    </location>
</feature>
<dbReference type="Proteomes" id="UP000239899">
    <property type="component" value="Unassembled WGS sequence"/>
</dbReference>